<dbReference type="FunFam" id="1.25.70.10:FF:000001">
    <property type="entry name" value="Mitochondrial transcription termination factor-like"/>
    <property type="match status" value="1"/>
</dbReference>
<evidence type="ECO:0000256" key="1">
    <source>
        <dbReference type="ARBA" id="ARBA00007692"/>
    </source>
</evidence>
<dbReference type="Gene3D" id="1.25.70.10">
    <property type="entry name" value="Transcription termination factor 3, mitochondrial"/>
    <property type="match status" value="1"/>
</dbReference>
<dbReference type="AlphaFoldDB" id="A0A328DUV1"/>
<evidence type="ECO:0000256" key="2">
    <source>
        <dbReference type="ARBA" id="ARBA00022472"/>
    </source>
</evidence>
<dbReference type="Pfam" id="PF02536">
    <property type="entry name" value="mTERF"/>
    <property type="match status" value="1"/>
</dbReference>
<dbReference type="PANTHER" id="PTHR13068">
    <property type="entry name" value="CGI-12 PROTEIN-RELATED"/>
    <property type="match status" value="1"/>
</dbReference>
<keyword evidence="3" id="KW-0809">Transit peptide</keyword>
<keyword evidence="2" id="KW-0805">Transcription regulation</keyword>
<evidence type="ECO:0000313" key="5">
    <source>
        <dbReference type="Proteomes" id="UP000249390"/>
    </source>
</evidence>
<dbReference type="InterPro" id="IPR038538">
    <property type="entry name" value="MTERF_sf"/>
</dbReference>
<keyword evidence="2" id="KW-0806">Transcription termination</keyword>
<evidence type="ECO:0000313" key="4">
    <source>
        <dbReference type="EMBL" id="RAL49136.1"/>
    </source>
</evidence>
<proteinExistence type="inferred from homology"/>
<comment type="similarity">
    <text evidence="1">Belongs to the mTERF family.</text>
</comment>
<accession>A0A328DUV1</accession>
<reference evidence="4 5" key="1">
    <citation type="submission" date="2018-06" db="EMBL/GenBank/DDBJ databases">
        <title>The Genome of Cuscuta australis (Dodder) Provides Insight into the Evolution of Plant Parasitism.</title>
        <authorList>
            <person name="Liu H."/>
        </authorList>
    </citation>
    <scope>NUCLEOTIDE SEQUENCE [LARGE SCALE GENOMIC DNA]</scope>
    <source>
        <strain evidence="5">cv. Yunnan</strain>
        <tissue evidence="4">Vines</tissue>
    </source>
</reference>
<organism evidence="4 5">
    <name type="scientific">Cuscuta australis</name>
    <dbReference type="NCBI Taxonomy" id="267555"/>
    <lineage>
        <taxon>Eukaryota</taxon>
        <taxon>Viridiplantae</taxon>
        <taxon>Streptophyta</taxon>
        <taxon>Embryophyta</taxon>
        <taxon>Tracheophyta</taxon>
        <taxon>Spermatophyta</taxon>
        <taxon>Magnoliopsida</taxon>
        <taxon>eudicotyledons</taxon>
        <taxon>Gunneridae</taxon>
        <taxon>Pentapetalae</taxon>
        <taxon>asterids</taxon>
        <taxon>lamiids</taxon>
        <taxon>Solanales</taxon>
        <taxon>Convolvulaceae</taxon>
        <taxon>Cuscuteae</taxon>
        <taxon>Cuscuta</taxon>
        <taxon>Cuscuta subgen. Grammica</taxon>
        <taxon>Cuscuta sect. Cleistogrammica</taxon>
    </lineage>
</organism>
<keyword evidence="5" id="KW-1185">Reference proteome</keyword>
<dbReference type="PANTHER" id="PTHR13068:SF231">
    <property type="entry name" value="TRANSCRIPTION TERMINATION FACTOR MTERF2, CHLOROPLASTIC-LIKE"/>
    <property type="match status" value="1"/>
</dbReference>
<dbReference type="SMART" id="SM00733">
    <property type="entry name" value="Mterf"/>
    <property type="match status" value="6"/>
</dbReference>
<sequence>MMDMHTSCSTKFLFRIAKYFPPSDRFTGRKITKPPSSRAMMTGKPRGNGWWQRGDFCLLYGYGNGLRLSAVLNCSKSAKATDEESTCGLEKHFLVDFLTASSLSFSQDDAISVAAKVTTSKPRTKPDLVVDYLKTIGLEPAHIKAVVSKHPKLLLSDPEKTIRPKIQCLQELGLSGSDLANFIVRDASFLFRGLDTHLRPSIRFLKQVAGGNDNAVKALKRSGRFLSFGRPDRMEEHVRLLRDYGIPEDKIQWFVVARPNVLTKTPDWTRKMLNTVETEIGLSRNSPMFYSGLCVASQMTMSTVNRKVDMFRSLGWSKPQISTLVQKQPHCLMLSEAKLRTKLNFLMKELGYGPHYLADRPMLIMSSLEKKTIPRSRVLKTLEERKLSVCSLFTSLFFTESRFSARFLLPYKDELPDMYDRYMASIAP</sequence>
<keyword evidence="2" id="KW-0804">Transcription</keyword>
<comment type="caution">
    <text evidence="4">The sequence shown here is derived from an EMBL/GenBank/DDBJ whole genome shotgun (WGS) entry which is preliminary data.</text>
</comment>
<dbReference type="GO" id="GO:0003676">
    <property type="term" value="F:nucleic acid binding"/>
    <property type="evidence" value="ECO:0007669"/>
    <property type="project" value="InterPro"/>
</dbReference>
<name>A0A328DUV1_9ASTE</name>
<dbReference type="InterPro" id="IPR003690">
    <property type="entry name" value="MTERF"/>
</dbReference>
<protein>
    <submittedName>
        <fullName evidence="4">Uncharacterized protein</fullName>
    </submittedName>
</protein>
<dbReference type="GO" id="GO:0006353">
    <property type="term" value="P:DNA-templated transcription termination"/>
    <property type="evidence" value="ECO:0007669"/>
    <property type="project" value="UniProtKB-KW"/>
</dbReference>
<dbReference type="EMBL" id="NQVE01000092">
    <property type="protein sequence ID" value="RAL49136.1"/>
    <property type="molecule type" value="Genomic_DNA"/>
</dbReference>
<evidence type="ECO:0000256" key="3">
    <source>
        <dbReference type="ARBA" id="ARBA00022946"/>
    </source>
</evidence>
<dbReference type="Proteomes" id="UP000249390">
    <property type="component" value="Unassembled WGS sequence"/>
</dbReference>
<gene>
    <name evidence="4" type="ORF">DM860_017166</name>
</gene>